<keyword evidence="5 6" id="KW-0472">Membrane</keyword>
<gene>
    <name evidence="7" type="ORF">ACFSUE_12430</name>
</gene>
<evidence type="ECO:0000256" key="2">
    <source>
        <dbReference type="ARBA" id="ARBA00022475"/>
    </source>
</evidence>
<dbReference type="RefSeq" id="WP_253064093.1">
    <property type="nucleotide sequence ID" value="NZ_JAMXWM010000027.1"/>
</dbReference>
<name>A0ABW5S478_9BACL</name>
<dbReference type="InterPro" id="IPR003339">
    <property type="entry name" value="ABC/ECF_trnsptr_transmembrane"/>
</dbReference>
<protein>
    <submittedName>
        <fullName evidence="7">Energy-coupling factor transporter transmembrane component T</fullName>
    </submittedName>
</protein>
<keyword evidence="4 6" id="KW-1133">Transmembrane helix</keyword>
<evidence type="ECO:0000256" key="1">
    <source>
        <dbReference type="ARBA" id="ARBA00004141"/>
    </source>
</evidence>
<evidence type="ECO:0000256" key="4">
    <source>
        <dbReference type="ARBA" id="ARBA00022989"/>
    </source>
</evidence>
<dbReference type="Proteomes" id="UP001597399">
    <property type="component" value="Unassembled WGS sequence"/>
</dbReference>
<comment type="subcellular location">
    <subcellularLocation>
        <location evidence="1">Membrane</location>
        <topology evidence="1">Multi-pass membrane protein</topology>
    </subcellularLocation>
</comment>
<feature type="transmembrane region" description="Helical" evidence="6">
    <location>
        <begin position="50"/>
        <end position="68"/>
    </location>
</feature>
<dbReference type="PANTHER" id="PTHR34857:SF2">
    <property type="entry name" value="SLL0384 PROTEIN"/>
    <property type="match status" value="1"/>
</dbReference>
<feature type="transmembrane region" description="Helical" evidence="6">
    <location>
        <begin position="120"/>
        <end position="138"/>
    </location>
</feature>
<evidence type="ECO:0000256" key="5">
    <source>
        <dbReference type="ARBA" id="ARBA00023136"/>
    </source>
</evidence>
<dbReference type="Pfam" id="PF02361">
    <property type="entry name" value="CbiQ"/>
    <property type="match status" value="1"/>
</dbReference>
<reference evidence="8" key="1">
    <citation type="journal article" date="2019" name="Int. J. Syst. Evol. Microbiol.">
        <title>The Global Catalogue of Microorganisms (GCM) 10K type strain sequencing project: providing services to taxonomists for standard genome sequencing and annotation.</title>
        <authorList>
            <consortium name="The Broad Institute Genomics Platform"/>
            <consortium name="The Broad Institute Genome Sequencing Center for Infectious Disease"/>
            <person name="Wu L."/>
            <person name="Ma J."/>
        </authorList>
    </citation>
    <scope>NUCLEOTIDE SEQUENCE [LARGE SCALE GENOMIC DNA]</scope>
    <source>
        <strain evidence="8">TISTR 2466</strain>
    </source>
</reference>
<proteinExistence type="predicted"/>
<dbReference type="InterPro" id="IPR051611">
    <property type="entry name" value="ECF_transporter_component"/>
</dbReference>
<keyword evidence="3 6" id="KW-0812">Transmembrane</keyword>
<comment type="caution">
    <text evidence="7">The sequence shown here is derived from an EMBL/GenBank/DDBJ whole genome shotgun (WGS) entry which is preliminary data.</text>
</comment>
<evidence type="ECO:0000256" key="3">
    <source>
        <dbReference type="ARBA" id="ARBA00022692"/>
    </source>
</evidence>
<keyword evidence="2" id="KW-1003">Cell membrane</keyword>
<accession>A0ABW5S478</accession>
<dbReference type="CDD" id="cd16914">
    <property type="entry name" value="EcfT"/>
    <property type="match status" value="1"/>
</dbReference>
<feature type="transmembrane region" description="Helical" evidence="6">
    <location>
        <begin position="75"/>
        <end position="100"/>
    </location>
</feature>
<keyword evidence="8" id="KW-1185">Reference proteome</keyword>
<sequence>MSKPLILDPRTKLGVVLVIGFLIFGSTVTQLLLLFSVTALYGFLNGVRRSLPIYVLILLLYFLSDYFASETRNILFVSLAFFSYFIVCFLPALLAGEVLVRTPAGQLMSALTAWHLPKTIIVAFSVSLRFVPIAGMEIRSIHEVMKQRGVAFFSRTGWLHPWRVFECALVPLMIRLLKISDELTASAITRGAEAPIRRTSVHEIKFHFCDYAVILLLLILTFVLLVRR</sequence>
<feature type="transmembrane region" description="Helical" evidence="6">
    <location>
        <begin position="12"/>
        <end position="44"/>
    </location>
</feature>
<evidence type="ECO:0000313" key="7">
    <source>
        <dbReference type="EMBL" id="MFD2694426.1"/>
    </source>
</evidence>
<dbReference type="EMBL" id="JBHUMQ010000026">
    <property type="protein sequence ID" value="MFD2694426.1"/>
    <property type="molecule type" value="Genomic_DNA"/>
</dbReference>
<evidence type="ECO:0000313" key="8">
    <source>
        <dbReference type="Proteomes" id="UP001597399"/>
    </source>
</evidence>
<organism evidence="7 8">
    <name type="scientific">Sporolactobacillus shoreicorticis</name>
    <dbReference type="NCBI Taxonomy" id="1923877"/>
    <lineage>
        <taxon>Bacteria</taxon>
        <taxon>Bacillati</taxon>
        <taxon>Bacillota</taxon>
        <taxon>Bacilli</taxon>
        <taxon>Bacillales</taxon>
        <taxon>Sporolactobacillaceae</taxon>
        <taxon>Sporolactobacillus</taxon>
    </lineage>
</organism>
<evidence type="ECO:0000256" key="6">
    <source>
        <dbReference type="SAM" id="Phobius"/>
    </source>
</evidence>
<dbReference type="PANTHER" id="PTHR34857">
    <property type="entry name" value="SLL0384 PROTEIN"/>
    <property type="match status" value="1"/>
</dbReference>
<feature type="transmembrane region" description="Helical" evidence="6">
    <location>
        <begin position="208"/>
        <end position="226"/>
    </location>
</feature>